<dbReference type="GeneID" id="7824397"/>
<evidence type="ECO:0000256" key="6">
    <source>
        <dbReference type="SAM" id="Phobius"/>
    </source>
</evidence>
<dbReference type="PANTHER" id="PTHR23294:SF0">
    <property type="entry name" value="UNC93-LIKE PROTEIN MFSD11"/>
    <property type="match status" value="1"/>
</dbReference>
<sequence>MIQNQDQLSYSQAKFKVVYLSVSFLILFTAYSSTQNIIGVLFKEQGYEQLGFTSLIFLYFSFAISTLFVNRIIKKYSYKTIFSLSSIGYTLLNISGIWVTVCKQEEKIGICSNQLIYSITFIFSALCGISASTIWVAQGVYIDQLSSQIPQHKGSLYGLFWSIFLVNNIISCIMSAVIINFRKPFDFFIVTSSLGIIATIFFTFIPQPTNKQEEPHQVRNLRCEKDLSKKEQLKKIFKLIISKETRSLMVFTCFSGVIMSFCSGFLSELVEDSIGVEQIKKELESQKLSLVCICLGFFEVLSGIVSHKLGDKISPNKLASFSSLVSLFAIMLSFVGLISHNFFFCFLIGASWGFSDGLFENLMSIIASKRFGGSVFIFQAIIFIQNIGFCFSQLLFTMLESQPIYVYPMIVNVIALITNVSLQFEEKNDHQQSYVKLDQEYSLLPEKYDISEKDTDESEGLGNLITPDFMESRL</sequence>
<organism evidence="7 8">
    <name type="scientific">Tetrahymena thermophila (strain SB210)</name>
    <dbReference type="NCBI Taxonomy" id="312017"/>
    <lineage>
        <taxon>Eukaryota</taxon>
        <taxon>Sar</taxon>
        <taxon>Alveolata</taxon>
        <taxon>Ciliophora</taxon>
        <taxon>Intramacronucleata</taxon>
        <taxon>Oligohymenophorea</taxon>
        <taxon>Hymenostomatida</taxon>
        <taxon>Tetrahymenina</taxon>
        <taxon>Tetrahymenidae</taxon>
        <taxon>Tetrahymena</taxon>
    </lineage>
</organism>
<comment type="subcellular location">
    <subcellularLocation>
        <location evidence="1">Membrane</location>
        <topology evidence="1">Multi-pass membrane protein</topology>
    </subcellularLocation>
</comment>
<evidence type="ECO:0000313" key="7">
    <source>
        <dbReference type="EMBL" id="EAR97420.2"/>
    </source>
</evidence>
<evidence type="ECO:0000256" key="2">
    <source>
        <dbReference type="ARBA" id="ARBA00022692"/>
    </source>
</evidence>
<dbReference type="InterPro" id="IPR036259">
    <property type="entry name" value="MFS_trans_sf"/>
</dbReference>
<feature type="transmembrane region" description="Helical" evidence="6">
    <location>
        <begin position="50"/>
        <end position="69"/>
    </location>
</feature>
<feature type="transmembrane region" description="Helical" evidence="6">
    <location>
        <begin position="404"/>
        <end position="422"/>
    </location>
</feature>
<feature type="transmembrane region" description="Helical" evidence="6">
    <location>
        <begin position="81"/>
        <end position="101"/>
    </location>
</feature>
<accession>I7MER4</accession>
<keyword evidence="4 6" id="KW-0472">Membrane</keyword>
<feature type="transmembrane region" description="Helical" evidence="6">
    <location>
        <begin position="187"/>
        <end position="205"/>
    </location>
</feature>
<dbReference type="Proteomes" id="UP000009168">
    <property type="component" value="Unassembled WGS sequence"/>
</dbReference>
<feature type="transmembrane region" description="Helical" evidence="6">
    <location>
        <begin position="248"/>
        <end position="267"/>
    </location>
</feature>
<keyword evidence="3 6" id="KW-1133">Transmembrane helix</keyword>
<dbReference type="GO" id="GO:0016020">
    <property type="term" value="C:membrane"/>
    <property type="evidence" value="ECO:0007669"/>
    <property type="project" value="UniProtKB-SubCell"/>
</dbReference>
<evidence type="ECO:0000256" key="4">
    <source>
        <dbReference type="ARBA" id="ARBA00023136"/>
    </source>
</evidence>
<gene>
    <name evidence="7" type="ORF">TTHERM_00340010</name>
</gene>
<dbReference type="InterPro" id="IPR051617">
    <property type="entry name" value="UNC-93-like_regulator"/>
</dbReference>
<dbReference type="RefSeq" id="XP_001017665.2">
    <property type="nucleotide sequence ID" value="XM_001017665.2"/>
</dbReference>
<dbReference type="Pfam" id="PF07690">
    <property type="entry name" value="MFS_1"/>
    <property type="match status" value="1"/>
</dbReference>
<keyword evidence="8" id="KW-1185">Reference proteome</keyword>
<keyword evidence="2 6" id="KW-0812">Transmembrane</keyword>
<feature type="transmembrane region" description="Helical" evidence="6">
    <location>
        <begin position="116"/>
        <end position="137"/>
    </location>
</feature>
<feature type="transmembrane region" description="Helical" evidence="6">
    <location>
        <begin position="17"/>
        <end position="38"/>
    </location>
</feature>
<dbReference type="OrthoDB" id="78663at2759"/>
<evidence type="ECO:0000256" key="5">
    <source>
        <dbReference type="SAM" id="MobiDB-lite"/>
    </source>
</evidence>
<feature type="transmembrane region" description="Helical" evidence="6">
    <location>
        <begin position="158"/>
        <end position="181"/>
    </location>
</feature>
<dbReference type="AlphaFoldDB" id="I7MER4"/>
<dbReference type="Gene3D" id="1.20.1250.20">
    <property type="entry name" value="MFS general substrate transporter like domains"/>
    <property type="match status" value="1"/>
</dbReference>
<evidence type="ECO:0000313" key="8">
    <source>
        <dbReference type="Proteomes" id="UP000009168"/>
    </source>
</evidence>
<evidence type="ECO:0000256" key="3">
    <source>
        <dbReference type="ARBA" id="ARBA00022989"/>
    </source>
</evidence>
<protein>
    <submittedName>
        <fullName evidence="7">MFS transporter</fullName>
    </submittedName>
</protein>
<feature type="region of interest" description="Disordered" evidence="5">
    <location>
        <begin position="454"/>
        <end position="474"/>
    </location>
</feature>
<dbReference type="SUPFAM" id="SSF103473">
    <property type="entry name" value="MFS general substrate transporter"/>
    <property type="match status" value="1"/>
</dbReference>
<dbReference type="PANTHER" id="PTHR23294">
    <property type="entry name" value="ET TRANSLATION PRODUCT-RELATED"/>
    <property type="match status" value="1"/>
</dbReference>
<reference evidence="8" key="1">
    <citation type="journal article" date="2006" name="PLoS Biol.">
        <title>Macronuclear genome sequence of the ciliate Tetrahymena thermophila, a model eukaryote.</title>
        <authorList>
            <person name="Eisen J.A."/>
            <person name="Coyne R.S."/>
            <person name="Wu M."/>
            <person name="Wu D."/>
            <person name="Thiagarajan M."/>
            <person name="Wortman J.R."/>
            <person name="Badger J.H."/>
            <person name="Ren Q."/>
            <person name="Amedeo P."/>
            <person name="Jones K.M."/>
            <person name="Tallon L.J."/>
            <person name="Delcher A.L."/>
            <person name="Salzberg S.L."/>
            <person name="Silva J.C."/>
            <person name="Haas B.J."/>
            <person name="Majoros W.H."/>
            <person name="Farzad M."/>
            <person name="Carlton J.M."/>
            <person name="Smith R.K. Jr."/>
            <person name="Garg J."/>
            <person name="Pearlman R.E."/>
            <person name="Karrer K.M."/>
            <person name="Sun L."/>
            <person name="Manning G."/>
            <person name="Elde N.C."/>
            <person name="Turkewitz A.P."/>
            <person name="Asai D.J."/>
            <person name="Wilkes D.E."/>
            <person name="Wang Y."/>
            <person name="Cai H."/>
            <person name="Collins K."/>
            <person name="Stewart B.A."/>
            <person name="Lee S.R."/>
            <person name="Wilamowska K."/>
            <person name="Weinberg Z."/>
            <person name="Ruzzo W.L."/>
            <person name="Wloga D."/>
            <person name="Gaertig J."/>
            <person name="Frankel J."/>
            <person name="Tsao C.-C."/>
            <person name="Gorovsky M.A."/>
            <person name="Keeling P.J."/>
            <person name="Waller R.F."/>
            <person name="Patron N.J."/>
            <person name="Cherry J.M."/>
            <person name="Stover N.A."/>
            <person name="Krieger C.J."/>
            <person name="del Toro C."/>
            <person name="Ryder H.F."/>
            <person name="Williamson S.C."/>
            <person name="Barbeau R.A."/>
            <person name="Hamilton E.P."/>
            <person name="Orias E."/>
        </authorList>
    </citation>
    <scope>NUCLEOTIDE SEQUENCE [LARGE SCALE GENOMIC DNA]</scope>
    <source>
        <strain evidence="8">SB210</strain>
    </source>
</reference>
<dbReference type="InParanoid" id="I7MER4"/>
<name>I7MER4_TETTS</name>
<proteinExistence type="predicted"/>
<feature type="transmembrane region" description="Helical" evidence="6">
    <location>
        <begin position="287"/>
        <end position="306"/>
    </location>
</feature>
<dbReference type="InterPro" id="IPR011701">
    <property type="entry name" value="MFS"/>
</dbReference>
<feature type="transmembrane region" description="Helical" evidence="6">
    <location>
        <begin position="371"/>
        <end position="398"/>
    </location>
</feature>
<dbReference type="KEGG" id="tet:TTHERM_00340010"/>
<dbReference type="eggNOG" id="KOG3098">
    <property type="taxonomic scope" value="Eukaryota"/>
</dbReference>
<evidence type="ECO:0000256" key="1">
    <source>
        <dbReference type="ARBA" id="ARBA00004141"/>
    </source>
</evidence>
<dbReference type="GO" id="GO:0022857">
    <property type="term" value="F:transmembrane transporter activity"/>
    <property type="evidence" value="ECO:0007669"/>
    <property type="project" value="InterPro"/>
</dbReference>
<dbReference type="EMBL" id="GG662666">
    <property type="protein sequence ID" value="EAR97420.2"/>
    <property type="molecule type" value="Genomic_DNA"/>
</dbReference>